<dbReference type="Gene3D" id="1.10.4040.10">
    <property type="entry name" value="Penicillinase repressor domain"/>
    <property type="match status" value="1"/>
</dbReference>
<keyword evidence="6" id="KW-1185">Reference proteome</keyword>
<dbReference type="SUPFAM" id="SSF46785">
    <property type="entry name" value="Winged helix' DNA-binding domain"/>
    <property type="match status" value="1"/>
</dbReference>
<proteinExistence type="inferred from homology"/>
<dbReference type="Pfam" id="PF03965">
    <property type="entry name" value="Penicillinase_R"/>
    <property type="match status" value="1"/>
</dbReference>
<dbReference type="InterPro" id="IPR005650">
    <property type="entry name" value="BlaI_family"/>
</dbReference>
<evidence type="ECO:0000256" key="4">
    <source>
        <dbReference type="ARBA" id="ARBA00023163"/>
    </source>
</evidence>
<dbReference type="PIRSF" id="PIRSF019455">
    <property type="entry name" value="CopR_AtkY"/>
    <property type="match status" value="1"/>
</dbReference>
<keyword evidence="2" id="KW-0805">Transcription regulation</keyword>
<organism evidence="5 6">
    <name type="scientific">Anaerofilum hominis</name>
    <dbReference type="NCBI Taxonomy" id="2763016"/>
    <lineage>
        <taxon>Bacteria</taxon>
        <taxon>Bacillati</taxon>
        <taxon>Bacillota</taxon>
        <taxon>Clostridia</taxon>
        <taxon>Eubacteriales</taxon>
        <taxon>Oscillospiraceae</taxon>
        <taxon>Anaerofilum</taxon>
    </lineage>
</organism>
<reference evidence="5" key="1">
    <citation type="submission" date="2020-08" db="EMBL/GenBank/DDBJ databases">
        <title>Genome public.</title>
        <authorList>
            <person name="Liu C."/>
            <person name="Sun Q."/>
        </authorList>
    </citation>
    <scope>NUCLEOTIDE SEQUENCE</scope>
    <source>
        <strain evidence="5">BX8</strain>
    </source>
</reference>
<name>A0A923KVI7_9FIRM</name>
<dbReference type="InterPro" id="IPR036390">
    <property type="entry name" value="WH_DNA-bd_sf"/>
</dbReference>
<dbReference type="Proteomes" id="UP000659630">
    <property type="component" value="Unassembled WGS sequence"/>
</dbReference>
<comment type="caution">
    <text evidence="5">The sequence shown here is derived from an EMBL/GenBank/DDBJ whole genome shotgun (WGS) entry which is preliminary data.</text>
</comment>
<evidence type="ECO:0000256" key="2">
    <source>
        <dbReference type="ARBA" id="ARBA00023015"/>
    </source>
</evidence>
<dbReference type="InterPro" id="IPR036388">
    <property type="entry name" value="WH-like_DNA-bd_sf"/>
</dbReference>
<dbReference type="GO" id="GO:0003677">
    <property type="term" value="F:DNA binding"/>
    <property type="evidence" value="ECO:0007669"/>
    <property type="project" value="UniProtKB-KW"/>
</dbReference>
<dbReference type="EMBL" id="JACONZ010000001">
    <property type="protein sequence ID" value="MBC5580836.1"/>
    <property type="molecule type" value="Genomic_DNA"/>
</dbReference>
<keyword evidence="4" id="KW-0804">Transcription</keyword>
<evidence type="ECO:0000256" key="3">
    <source>
        <dbReference type="ARBA" id="ARBA00023125"/>
    </source>
</evidence>
<keyword evidence="3" id="KW-0238">DNA-binding</keyword>
<evidence type="ECO:0000313" key="5">
    <source>
        <dbReference type="EMBL" id="MBC5580836.1"/>
    </source>
</evidence>
<dbReference type="RefSeq" id="WP_186887160.1">
    <property type="nucleotide sequence ID" value="NZ_JACONZ010000001.1"/>
</dbReference>
<dbReference type="AlphaFoldDB" id="A0A923KVI7"/>
<accession>A0A923KVI7</accession>
<comment type="similarity">
    <text evidence="1">Belongs to the BlaI transcriptional regulatory family.</text>
</comment>
<gene>
    <name evidence="5" type="ORF">H8S23_04900</name>
</gene>
<evidence type="ECO:0000256" key="1">
    <source>
        <dbReference type="ARBA" id="ARBA00011046"/>
    </source>
</evidence>
<dbReference type="GO" id="GO:0045892">
    <property type="term" value="P:negative regulation of DNA-templated transcription"/>
    <property type="evidence" value="ECO:0007669"/>
    <property type="project" value="InterPro"/>
</dbReference>
<sequence length="127" mass="13863">MNAKLSAAELEVMRHVWAAGEPVTCEALRASLAGEREWKTTTVLTFLSRLADKGMLTVTKRGRANLYAPAVTRGQYEGSETAQFLEEMHGGNVKRMVASLCEAGRLAPGELEELQAWLEEQRGGGRG</sequence>
<dbReference type="Gene3D" id="1.10.10.10">
    <property type="entry name" value="Winged helix-like DNA-binding domain superfamily/Winged helix DNA-binding domain"/>
    <property type="match status" value="1"/>
</dbReference>
<evidence type="ECO:0000313" key="6">
    <source>
        <dbReference type="Proteomes" id="UP000659630"/>
    </source>
</evidence>
<protein>
    <submittedName>
        <fullName evidence="5">BlaI/MecI/CopY family transcriptional regulator</fullName>
    </submittedName>
</protein>